<dbReference type="AlphaFoldDB" id="A0A080M6K0"/>
<evidence type="ECO:0000256" key="1">
    <source>
        <dbReference type="SAM" id="MobiDB-lite"/>
    </source>
</evidence>
<sequence>MRIPSELLPSVATLTKEVDRTSGAVEPAARLTDELAASPQGQPPPSRKKGGQPPPPTAIGTEEENKPAPVERRSSDRRSKNQPVLLDTRSNRGRRRAPGEAPINIKV</sequence>
<protein>
    <submittedName>
        <fullName evidence="2">Uncharacterized protein</fullName>
    </submittedName>
</protein>
<keyword evidence="4" id="KW-1185">Reference proteome</keyword>
<proteinExistence type="predicted"/>
<name>A0A080M6K0_9PROT</name>
<feature type="compositionally biased region" description="Basic and acidic residues" evidence="1">
    <location>
        <begin position="63"/>
        <end position="79"/>
    </location>
</feature>
<organism evidence="2 4">
    <name type="scientific">Candidatus Accumulibacter cognatus</name>
    <dbReference type="NCBI Taxonomy" id="2954383"/>
    <lineage>
        <taxon>Bacteria</taxon>
        <taxon>Pseudomonadati</taxon>
        <taxon>Pseudomonadota</taxon>
        <taxon>Betaproteobacteria</taxon>
        <taxon>Candidatus Accumulibacter</taxon>
    </lineage>
</organism>
<dbReference type="RefSeq" id="WP_138678897.1">
    <property type="nucleotide sequence ID" value="NZ_JDST02000041.1"/>
</dbReference>
<evidence type="ECO:0000313" key="3">
    <source>
        <dbReference type="EMBL" id="QLH51130.1"/>
    </source>
</evidence>
<accession>A0A080M6K0</accession>
<gene>
    <name evidence="2" type="ORF">AW06_002002</name>
    <name evidence="3" type="ORF">HWD57_16005</name>
</gene>
<dbReference type="EMBL" id="JDST02000041">
    <property type="protein sequence ID" value="KFB76883.1"/>
    <property type="molecule type" value="Genomic_DNA"/>
</dbReference>
<reference evidence="2 4" key="1">
    <citation type="submission" date="2014-02" db="EMBL/GenBank/DDBJ databases">
        <title>Expanding our view of genomic diversity in Candidatus Accumulibacter clades.</title>
        <authorList>
            <person name="Skennerton C.T."/>
            <person name="Barr J.J."/>
            <person name="Slater F.R."/>
            <person name="Bond P.L."/>
            <person name="Tyson G.W."/>
        </authorList>
    </citation>
    <scope>NUCLEOTIDE SEQUENCE [LARGE SCALE GENOMIC DNA]</scope>
    <source>
        <strain evidence="4">SK-02</strain>
    </source>
</reference>
<evidence type="ECO:0000313" key="5">
    <source>
        <dbReference type="Proteomes" id="UP000509684"/>
    </source>
</evidence>
<evidence type="ECO:0000313" key="2">
    <source>
        <dbReference type="EMBL" id="KFB76883.1"/>
    </source>
</evidence>
<evidence type="ECO:0000313" key="4">
    <source>
        <dbReference type="Proteomes" id="UP000021315"/>
    </source>
</evidence>
<dbReference type="Proteomes" id="UP000509684">
    <property type="component" value="Chromosome"/>
</dbReference>
<reference evidence="3 5" key="2">
    <citation type="journal article" date="2019" name="Microbiome">
        <title>Annotated bacterial chromosomes from frame-shift-corrected long-read metagenomic data.</title>
        <authorList>
            <person name="Arumugam K."/>
            <person name="Bagci C."/>
            <person name="Bessarab I."/>
            <person name="Beier S."/>
            <person name="Buchfink B."/>
            <person name="Gorska A."/>
            <person name="Qiu G."/>
            <person name="Huson D.H."/>
            <person name="Williams R.B.H."/>
        </authorList>
    </citation>
    <scope>NUCLEOTIDE SEQUENCE [LARGE SCALE GENOMIC DNA]</scope>
    <source>
        <strain evidence="3">SSA1</strain>
    </source>
</reference>
<dbReference type="Proteomes" id="UP000021315">
    <property type="component" value="Unassembled WGS sequence"/>
</dbReference>
<accession>A0A7D5NCR1</accession>
<dbReference type="STRING" id="1453999.AW06_002002"/>
<dbReference type="EMBL" id="CP058708">
    <property type="protein sequence ID" value="QLH51130.1"/>
    <property type="molecule type" value="Genomic_DNA"/>
</dbReference>
<dbReference type="KEGG" id="acog:HWD57_16005"/>
<feature type="region of interest" description="Disordered" evidence="1">
    <location>
        <begin position="18"/>
        <end position="107"/>
    </location>
</feature>
<reference evidence="3" key="3">
    <citation type="submission" date="2020-06" db="EMBL/GenBank/DDBJ databases">
        <authorList>
            <person name="Arumugam K."/>
            <person name="Besarab I."/>
            <person name="Haryono M."/>
            <person name="Bagci C."/>
            <person name="Beier S."/>
            <person name="Buchfink B."/>
            <person name="Gorska A."/>
            <person name="Qiu G."/>
            <person name="Huson D.H."/>
            <person name="Williams R.B."/>
        </authorList>
    </citation>
    <scope>NUCLEOTIDE SEQUENCE</scope>
    <source>
        <strain evidence="3">SSA1</strain>
    </source>
</reference>